<organism evidence="3 4">
    <name type="scientific">Phyllosticta citricarpa</name>
    <dbReference type="NCBI Taxonomy" id="55181"/>
    <lineage>
        <taxon>Eukaryota</taxon>
        <taxon>Fungi</taxon>
        <taxon>Dikarya</taxon>
        <taxon>Ascomycota</taxon>
        <taxon>Pezizomycotina</taxon>
        <taxon>Dothideomycetes</taxon>
        <taxon>Dothideomycetes incertae sedis</taxon>
        <taxon>Botryosphaeriales</taxon>
        <taxon>Phyllostictaceae</taxon>
        <taxon>Phyllosticta</taxon>
    </lineage>
</organism>
<protein>
    <submittedName>
        <fullName evidence="3">GTPase binding protein Rid1</fullName>
    </submittedName>
</protein>
<feature type="compositionally biased region" description="Basic and acidic residues" evidence="1">
    <location>
        <begin position="98"/>
        <end position="107"/>
    </location>
</feature>
<feature type="region of interest" description="Disordered" evidence="1">
    <location>
        <begin position="297"/>
        <end position="336"/>
    </location>
</feature>
<feature type="compositionally biased region" description="Basic and acidic residues" evidence="1">
    <location>
        <begin position="462"/>
        <end position="486"/>
    </location>
</feature>
<feature type="compositionally biased region" description="Basic and acidic residues" evidence="1">
    <location>
        <begin position="831"/>
        <end position="841"/>
    </location>
</feature>
<name>A0ABR1L449_9PEZI</name>
<proteinExistence type="predicted"/>
<dbReference type="SMART" id="SM01140">
    <property type="entry name" value="Drf_GBD"/>
    <property type="match status" value="1"/>
</dbReference>
<dbReference type="Proteomes" id="UP001365128">
    <property type="component" value="Unassembled WGS sequence"/>
</dbReference>
<dbReference type="SUPFAM" id="SSF48371">
    <property type="entry name" value="ARM repeat"/>
    <property type="match status" value="1"/>
</dbReference>
<feature type="region of interest" description="Disordered" evidence="1">
    <location>
        <begin position="831"/>
        <end position="893"/>
    </location>
</feature>
<dbReference type="Gene3D" id="1.25.10.10">
    <property type="entry name" value="Leucine-rich Repeat Variant"/>
    <property type="match status" value="1"/>
</dbReference>
<keyword evidence="4" id="KW-1185">Reference proteome</keyword>
<gene>
    <name evidence="3" type="ORF">IWX46DRAFT_617587</name>
</gene>
<sequence>MTDARMALAPERPSHKRHKSTTALKSILTGRHYKRSPSDGAALSAAMPKSKENARPRPHSSHPPSTAMPLLPPDHPHSQNRVLGEIPHRASNQAPPRKSHDDRESKEGKRRSLHKTISSVSLRSLGKGSEKTKDESKEDKRSRNDSRPKKPKSSTNLAAVFSKAKSPREKKPVPIDKENTVPVVSSANTPIWAEFVAKPNGNTHGERSLADEIALYTPTLYSPSKQHNFNGFDQPTLNCERNERKPSRVGSRPSSWHLPRSVSSNSFIETISRKFSDERKAAMGGKTQTIVETWKERMELSSRSSQESASHRKSSENPKANEDKKQMENALATKRGSRVMAAVAAINGRAKETPAEPPLDEEKIDVEFEAVLDSRNIPDNLRDKMRSLDARVKADFISKHKIENIQTPTEPPARTSMWGTKRKTFGRRTTSDNSSDRVVLDHDDPGNDPKSIRPRSKTFAFKADKAEKRKSAEVTSEKWSKSEDSKPATTSKSLSSATGASFLSRAPKQAIPEDFVSYLRKVQKPEIVEVGKIHKLRLLLRNETVAWVDAFIKKGGMMEIVALLHRIMEIEWREEHEDQLLHEALLCLKGLCTTDLALEKLEEIESTLFPALLAMLFDEEHKGPSEFTTRGVIISLLFAYLSAAPVGGRRERAKSILRLLRGPQKPENARPVPFILEMHQPRPYRTWCQEVVNVTKEVFWIFLHHLNVIPLPSESETEGEVQRVQSHDSYIKQHFPQPRPPVPAAPYVGGVEWDATNYISTHLDLMNGLLAFLPTKAERNELRRELQASGFEKVMGAQLRTCKEKFYGAVHDGLKTYIKAAAADGWEVRDVRMGPRDDRPVSPKKSSPRKKKTNDEPPQIGPPKMELQSLGLSSDLEQKLSPPRKDDKDDFWI</sequence>
<dbReference type="EMBL" id="JBBPDW010000079">
    <property type="protein sequence ID" value="KAK7529201.1"/>
    <property type="molecule type" value="Genomic_DNA"/>
</dbReference>
<feature type="compositionally biased region" description="Basic and acidic residues" evidence="1">
    <location>
        <begin position="309"/>
        <end position="327"/>
    </location>
</feature>
<feature type="compositionally biased region" description="Polar residues" evidence="1">
    <location>
        <begin position="487"/>
        <end position="497"/>
    </location>
</feature>
<evidence type="ECO:0000313" key="3">
    <source>
        <dbReference type="EMBL" id="KAK7529201.1"/>
    </source>
</evidence>
<dbReference type="Pfam" id="PF06371">
    <property type="entry name" value="Drf_GBD"/>
    <property type="match status" value="1"/>
</dbReference>
<accession>A0ABR1L449</accession>
<feature type="compositionally biased region" description="Basic and acidic residues" evidence="1">
    <location>
        <begin position="883"/>
        <end position="893"/>
    </location>
</feature>
<feature type="domain" description="Formin GTPase-binding" evidence="2">
    <location>
        <begin position="356"/>
        <end position="640"/>
    </location>
</feature>
<dbReference type="InterPro" id="IPR011989">
    <property type="entry name" value="ARM-like"/>
</dbReference>
<evidence type="ECO:0000256" key="1">
    <source>
        <dbReference type="SAM" id="MobiDB-lite"/>
    </source>
</evidence>
<comment type="caution">
    <text evidence="3">The sequence shown here is derived from an EMBL/GenBank/DDBJ whole genome shotgun (WGS) entry which is preliminary data.</text>
</comment>
<dbReference type="InterPro" id="IPR016024">
    <property type="entry name" value="ARM-type_fold"/>
</dbReference>
<feature type="region of interest" description="Disordered" evidence="1">
    <location>
        <begin position="226"/>
        <end position="258"/>
    </location>
</feature>
<evidence type="ECO:0000259" key="2">
    <source>
        <dbReference type="SMART" id="SM01140"/>
    </source>
</evidence>
<evidence type="ECO:0000313" key="4">
    <source>
        <dbReference type="Proteomes" id="UP001365128"/>
    </source>
</evidence>
<feature type="compositionally biased region" description="Basic and acidic residues" evidence="1">
    <location>
        <begin position="166"/>
        <end position="175"/>
    </location>
</feature>
<feature type="compositionally biased region" description="Polar residues" evidence="1">
    <location>
        <begin position="226"/>
        <end position="239"/>
    </location>
</feature>
<reference evidence="3 4" key="1">
    <citation type="submission" date="2024-04" db="EMBL/GenBank/DDBJ databases">
        <title>Phyllosticta paracitricarpa is synonymous to the EU quarantine fungus P. citricarpa based on phylogenomic analyses.</title>
        <authorList>
            <consortium name="Lawrence Berkeley National Laboratory"/>
            <person name="Van Ingen-Buijs V.A."/>
            <person name="Van Westerhoven A.C."/>
            <person name="Haridas S."/>
            <person name="Skiadas P."/>
            <person name="Martin F."/>
            <person name="Groenewald J.Z."/>
            <person name="Crous P.W."/>
            <person name="Seidl M.F."/>
        </authorList>
    </citation>
    <scope>NUCLEOTIDE SEQUENCE [LARGE SCALE GENOMIC DNA]</scope>
    <source>
        <strain evidence="3 4">CBS 122670</strain>
    </source>
</reference>
<feature type="region of interest" description="Disordered" evidence="1">
    <location>
        <begin position="1"/>
        <end position="175"/>
    </location>
</feature>
<feature type="compositionally biased region" description="Basic and acidic residues" evidence="1">
    <location>
        <begin position="128"/>
        <end position="148"/>
    </location>
</feature>
<dbReference type="InterPro" id="IPR010473">
    <property type="entry name" value="GTPase-bd"/>
</dbReference>
<feature type="region of interest" description="Disordered" evidence="1">
    <location>
        <begin position="402"/>
        <end position="497"/>
    </location>
</feature>
<feature type="compositionally biased region" description="Basic and acidic residues" evidence="1">
    <location>
        <begin position="434"/>
        <end position="451"/>
    </location>
</feature>